<dbReference type="EMBL" id="FZQP02000548">
    <property type="protein sequence ID" value="VVC89416.1"/>
    <property type="molecule type" value="Genomic_DNA"/>
</dbReference>
<reference evidence="2 3" key="1">
    <citation type="submission" date="2017-07" db="EMBL/GenBank/DDBJ databases">
        <authorList>
            <person name="Talla V."/>
            <person name="Backstrom N."/>
        </authorList>
    </citation>
    <scope>NUCLEOTIDE SEQUENCE [LARGE SCALE GENOMIC DNA]</scope>
</reference>
<evidence type="ECO:0000313" key="3">
    <source>
        <dbReference type="Proteomes" id="UP000324832"/>
    </source>
</evidence>
<evidence type="ECO:0000313" key="2">
    <source>
        <dbReference type="EMBL" id="VVC89416.1"/>
    </source>
</evidence>
<feature type="coiled-coil region" evidence="1">
    <location>
        <begin position="210"/>
        <end position="325"/>
    </location>
</feature>
<dbReference type="PANTHER" id="PTHR23313:SF0">
    <property type="entry name" value="TESTIS-EXPRESSED PROTEIN 9"/>
    <property type="match status" value="1"/>
</dbReference>
<keyword evidence="1" id="KW-0175">Coiled coil</keyword>
<evidence type="ECO:0000256" key="1">
    <source>
        <dbReference type="SAM" id="Coils"/>
    </source>
</evidence>
<feature type="coiled-coil region" evidence="1">
    <location>
        <begin position="147"/>
        <end position="174"/>
    </location>
</feature>
<name>A0A5E4PTJ2_9NEOP</name>
<dbReference type="Proteomes" id="UP000324832">
    <property type="component" value="Unassembled WGS sequence"/>
</dbReference>
<keyword evidence="3" id="KW-1185">Reference proteome</keyword>
<sequence>MESADLLARENEFKKLNKQLEKKTETLMKEIEEVMQKPDIFSDFTRNLSGTPVHVNTRRHSCDTPKLTEKNFKPAAKAKKAVEVEKAESADDTGLQKCSRNVCDWCSIRSNKNDDYEFLCAFVSVSVKDNVLPKSFLKDKITTEKVCKFLAARVKLMQEQIDKLQSTIDKMAKSCDNHMSHFTDLETERLSLINKANSLKSETSDVKAKYAVLQNKLNEKERMYKEQRSTTDRLTNELKIVKSRNVSVEARCAAQDETIATLKQQLESAKTSEKEFRDATRNLSTSHEAAICRLECKVKNLNKRIEKQTALIDNLKRQNALLATDAAMKMIDIKYSDFLNSDF</sequence>
<dbReference type="PANTHER" id="PTHR23313">
    <property type="entry name" value="TSEC1-RELATED"/>
    <property type="match status" value="1"/>
</dbReference>
<protein>
    <recommendedName>
        <fullName evidence="4">Testis-expressed sequence 9 protein</fullName>
    </recommendedName>
</protein>
<feature type="coiled-coil region" evidence="1">
    <location>
        <begin position="6"/>
        <end position="37"/>
    </location>
</feature>
<proteinExistence type="predicted"/>
<dbReference type="Gene3D" id="1.10.287.1490">
    <property type="match status" value="1"/>
</dbReference>
<dbReference type="SUPFAM" id="SSF57997">
    <property type="entry name" value="Tropomyosin"/>
    <property type="match status" value="1"/>
</dbReference>
<organism evidence="2 3">
    <name type="scientific">Leptidea sinapis</name>
    <dbReference type="NCBI Taxonomy" id="189913"/>
    <lineage>
        <taxon>Eukaryota</taxon>
        <taxon>Metazoa</taxon>
        <taxon>Ecdysozoa</taxon>
        <taxon>Arthropoda</taxon>
        <taxon>Hexapoda</taxon>
        <taxon>Insecta</taxon>
        <taxon>Pterygota</taxon>
        <taxon>Neoptera</taxon>
        <taxon>Endopterygota</taxon>
        <taxon>Lepidoptera</taxon>
        <taxon>Glossata</taxon>
        <taxon>Ditrysia</taxon>
        <taxon>Papilionoidea</taxon>
        <taxon>Pieridae</taxon>
        <taxon>Dismorphiinae</taxon>
        <taxon>Leptidea</taxon>
    </lineage>
</organism>
<evidence type="ECO:0008006" key="4">
    <source>
        <dbReference type="Google" id="ProtNLM"/>
    </source>
</evidence>
<accession>A0A5E4PTJ2</accession>
<dbReference type="AlphaFoldDB" id="A0A5E4PTJ2"/>
<gene>
    <name evidence="2" type="ORF">LSINAPIS_LOCUS2544</name>
</gene>